<reference evidence="3" key="1">
    <citation type="submission" date="2021-01" db="EMBL/GenBank/DDBJ databases">
        <title>Intestinitalea alba gen. nov., sp. nov., a novel genus of the family Enterobacteriaceae, isolated from the gut of the plastic-eating mealworm Tenebrio molitor L.</title>
        <authorList>
            <person name="Yang Y."/>
        </authorList>
    </citation>
    <scope>NUCLEOTIDE SEQUENCE</scope>
    <source>
        <strain evidence="3">BIT-L3</strain>
    </source>
</reference>
<dbReference type="PROSITE" id="PS50056">
    <property type="entry name" value="TYR_PHOSPHATASE_2"/>
    <property type="match status" value="1"/>
</dbReference>
<organism evidence="3 4">
    <name type="scientific">Tenebrionibacter intestinalis</name>
    <dbReference type="NCBI Taxonomy" id="2799638"/>
    <lineage>
        <taxon>Bacteria</taxon>
        <taxon>Pseudomonadati</taxon>
        <taxon>Pseudomonadota</taxon>
        <taxon>Gammaproteobacteria</taxon>
        <taxon>Enterobacterales</taxon>
        <taxon>Enterobacteriaceae</taxon>
        <taxon>Tenebrionibacter/Tenebrionicola group</taxon>
        <taxon>Tenebrionibacter</taxon>
    </lineage>
</organism>
<dbReference type="PANTHER" id="PTHR31126">
    <property type="entry name" value="TYROSINE-PROTEIN PHOSPHATASE"/>
    <property type="match status" value="1"/>
</dbReference>
<accession>A0A8K0XZ43</accession>
<comment type="caution">
    <text evidence="3">The sequence shown here is derived from an EMBL/GenBank/DDBJ whole genome shotgun (WGS) entry which is preliminary data.</text>
</comment>
<protein>
    <submittedName>
        <fullName evidence="3">Tyrosine-protein phosphatase</fullName>
    </submittedName>
</protein>
<dbReference type="InterPro" id="IPR016130">
    <property type="entry name" value="Tyr_Pase_AS"/>
</dbReference>
<dbReference type="Proteomes" id="UP000659047">
    <property type="component" value="Unassembled WGS sequence"/>
</dbReference>
<dbReference type="SUPFAM" id="SSF52799">
    <property type="entry name" value="(Phosphotyrosine protein) phosphatases II"/>
    <property type="match status" value="1"/>
</dbReference>
<gene>
    <name evidence="3" type="ORF">JJB97_17445</name>
</gene>
<dbReference type="AlphaFoldDB" id="A0A8K0XZ43"/>
<dbReference type="InterPro" id="IPR000387">
    <property type="entry name" value="Tyr_Pase_dom"/>
</dbReference>
<feature type="domain" description="Tyrosine specific protein phosphatases" evidence="2">
    <location>
        <begin position="116"/>
        <end position="153"/>
    </location>
</feature>
<dbReference type="PANTHER" id="PTHR31126:SF72">
    <property type="entry name" value="DUAL SPECIFICITY PROTEIN PHOSPHATASE TPBA"/>
    <property type="match status" value="1"/>
</dbReference>
<dbReference type="Pfam" id="PF03162">
    <property type="entry name" value="Y_phosphatase2"/>
    <property type="match status" value="1"/>
</dbReference>
<name>A0A8K0XZ43_9ENTR</name>
<evidence type="ECO:0000313" key="3">
    <source>
        <dbReference type="EMBL" id="MBK4717062.1"/>
    </source>
</evidence>
<proteinExistence type="inferred from homology"/>
<dbReference type="Gene3D" id="3.90.190.10">
    <property type="entry name" value="Protein tyrosine phosphatase superfamily"/>
    <property type="match status" value="1"/>
</dbReference>
<dbReference type="PROSITE" id="PS00383">
    <property type="entry name" value="TYR_PHOSPHATASE_1"/>
    <property type="match status" value="1"/>
</dbReference>
<dbReference type="GO" id="GO:0016791">
    <property type="term" value="F:phosphatase activity"/>
    <property type="evidence" value="ECO:0007669"/>
    <property type="project" value="TreeGrafter"/>
</dbReference>
<evidence type="ECO:0000313" key="4">
    <source>
        <dbReference type="Proteomes" id="UP000659047"/>
    </source>
</evidence>
<dbReference type="EMBL" id="JAEPBH010000085">
    <property type="protein sequence ID" value="MBK4717062.1"/>
    <property type="molecule type" value="Genomic_DNA"/>
</dbReference>
<evidence type="ECO:0000259" key="2">
    <source>
        <dbReference type="PROSITE" id="PS50056"/>
    </source>
</evidence>
<comment type="similarity">
    <text evidence="1">Belongs to the protein-tyrosine phosphatase family.</text>
</comment>
<evidence type="ECO:0000256" key="1">
    <source>
        <dbReference type="ARBA" id="ARBA00009580"/>
    </source>
</evidence>
<dbReference type="InterPro" id="IPR029021">
    <property type="entry name" value="Prot-tyrosine_phosphatase-like"/>
</dbReference>
<sequence>MISHRYFCRTNFLLLIALISTGILLFLSPVRAENLPDNFHRVTPELYRSSQPSAGQMHRLEEYGIRTVLNLRQWHSDRDEAQGTSLILYHVPVNTAAFRETEIEAALRILHRAVKPALVHCWHGSDRTGLIIALYRLVFDRVTKADALAELRNPAHGHHEQFYPDIARYIETIDVDALRQRVLKPSPLFAK</sequence>
<keyword evidence="4" id="KW-1185">Reference proteome</keyword>
<dbReference type="InterPro" id="IPR004861">
    <property type="entry name" value="Siw14-like"/>
</dbReference>